<evidence type="ECO:0000313" key="1">
    <source>
        <dbReference type="EMBL" id="KIK76221.1"/>
    </source>
</evidence>
<protein>
    <submittedName>
        <fullName evidence="1">Uncharacterized protein</fullName>
    </submittedName>
</protein>
<keyword evidence="2" id="KW-1185">Reference proteome</keyword>
<proteinExistence type="predicted"/>
<dbReference type="InParanoid" id="A0A0D0CYB4"/>
<accession>A0A0D0CYB4</accession>
<evidence type="ECO:0000313" key="2">
    <source>
        <dbReference type="Proteomes" id="UP000054538"/>
    </source>
</evidence>
<reference evidence="2" key="2">
    <citation type="submission" date="2015-01" db="EMBL/GenBank/DDBJ databases">
        <title>Evolutionary Origins and Diversification of the Mycorrhizal Mutualists.</title>
        <authorList>
            <consortium name="DOE Joint Genome Institute"/>
            <consortium name="Mycorrhizal Genomics Consortium"/>
            <person name="Kohler A."/>
            <person name="Kuo A."/>
            <person name="Nagy L.G."/>
            <person name="Floudas D."/>
            <person name="Copeland A."/>
            <person name="Barry K.W."/>
            <person name="Cichocki N."/>
            <person name="Veneault-Fourrey C."/>
            <person name="LaButti K."/>
            <person name="Lindquist E.A."/>
            <person name="Lipzen A."/>
            <person name="Lundell T."/>
            <person name="Morin E."/>
            <person name="Murat C."/>
            <person name="Riley R."/>
            <person name="Ohm R."/>
            <person name="Sun H."/>
            <person name="Tunlid A."/>
            <person name="Henrissat B."/>
            <person name="Grigoriev I.V."/>
            <person name="Hibbett D.S."/>
            <person name="Martin F."/>
        </authorList>
    </citation>
    <scope>NUCLEOTIDE SEQUENCE [LARGE SCALE GENOMIC DNA]</scope>
    <source>
        <strain evidence="2">Ve08.2h10</strain>
    </source>
</reference>
<dbReference type="HOGENOM" id="CLU_2027464_0_0_1"/>
<dbReference type="Proteomes" id="UP000054538">
    <property type="component" value="Unassembled WGS sequence"/>
</dbReference>
<reference evidence="1 2" key="1">
    <citation type="submission" date="2014-04" db="EMBL/GenBank/DDBJ databases">
        <authorList>
            <consortium name="DOE Joint Genome Institute"/>
            <person name="Kuo A."/>
            <person name="Kohler A."/>
            <person name="Jargeat P."/>
            <person name="Nagy L.G."/>
            <person name="Floudas D."/>
            <person name="Copeland A."/>
            <person name="Barry K.W."/>
            <person name="Cichocki N."/>
            <person name="Veneault-Fourrey C."/>
            <person name="LaButti K."/>
            <person name="Lindquist E.A."/>
            <person name="Lipzen A."/>
            <person name="Lundell T."/>
            <person name="Morin E."/>
            <person name="Murat C."/>
            <person name="Sun H."/>
            <person name="Tunlid A."/>
            <person name="Henrissat B."/>
            <person name="Grigoriev I.V."/>
            <person name="Hibbett D.S."/>
            <person name="Martin F."/>
            <person name="Nordberg H.P."/>
            <person name="Cantor M.N."/>
            <person name="Hua S.X."/>
        </authorList>
    </citation>
    <scope>NUCLEOTIDE SEQUENCE [LARGE SCALE GENOMIC DNA]</scope>
    <source>
        <strain evidence="1 2">Ve08.2h10</strain>
    </source>
</reference>
<dbReference type="EMBL" id="KN827607">
    <property type="protein sequence ID" value="KIK76221.1"/>
    <property type="molecule type" value="Genomic_DNA"/>
</dbReference>
<organism evidence="1 2">
    <name type="scientific">Paxillus rubicundulus Ve08.2h10</name>
    <dbReference type="NCBI Taxonomy" id="930991"/>
    <lineage>
        <taxon>Eukaryota</taxon>
        <taxon>Fungi</taxon>
        <taxon>Dikarya</taxon>
        <taxon>Basidiomycota</taxon>
        <taxon>Agaricomycotina</taxon>
        <taxon>Agaricomycetes</taxon>
        <taxon>Agaricomycetidae</taxon>
        <taxon>Boletales</taxon>
        <taxon>Paxilineae</taxon>
        <taxon>Paxillaceae</taxon>
        <taxon>Paxillus</taxon>
    </lineage>
</organism>
<gene>
    <name evidence="1" type="ORF">PAXRUDRAFT_170587</name>
</gene>
<name>A0A0D0CYB4_9AGAM</name>
<dbReference type="AlphaFoldDB" id="A0A0D0CYB4"/>
<sequence length="122" mass="14110">MSDKEAEKPSTSSFHLVVRHLETSHTRTYQRIRLIFSIITSRWSYQWTDTFMPQFSQELLIPLSSTVNVSLIRKDHVLYHRSGSYSGRVTDFLLDKETSLTLEEDCHYGSLHDCNHATVSCG</sequence>